<keyword evidence="5" id="KW-0808">Transferase</keyword>
<evidence type="ECO:0000256" key="2">
    <source>
        <dbReference type="ARBA" id="ARBA00004236"/>
    </source>
</evidence>
<evidence type="ECO:0000256" key="1">
    <source>
        <dbReference type="ARBA" id="ARBA00000085"/>
    </source>
</evidence>
<evidence type="ECO:0000256" key="3">
    <source>
        <dbReference type="ARBA" id="ARBA00012438"/>
    </source>
</evidence>
<dbReference type="Proteomes" id="UP000718281">
    <property type="component" value="Unassembled WGS sequence"/>
</dbReference>
<dbReference type="InterPro" id="IPR035965">
    <property type="entry name" value="PAS-like_dom_sf"/>
</dbReference>
<accession>A0A934X5D1</accession>
<dbReference type="GO" id="GO:0000155">
    <property type="term" value="F:phosphorelay sensor kinase activity"/>
    <property type="evidence" value="ECO:0007669"/>
    <property type="project" value="InterPro"/>
</dbReference>
<gene>
    <name evidence="9" type="ORF">IPF40_05840</name>
    <name evidence="10" type="ORF">IPP00_12170</name>
</gene>
<dbReference type="AlphaFoldDB" id="A0A934X5D1"/>
<dbReference type="InterPro" id="IPR004358">
    <property type="entry name" value="Sig_transdc_His_kin-like_C"/>
</dbReference>
<dbReference type="CDD" id="cd00075">
    <property type="entry name" value="HATPase"/>
    <property type="match status" value="1"/>
</dbReference>
<dbReference type="SMART" id="SM00388">
    <property type="entry name" value="HisKA"/>
    <property type="match status" value="1"/>
</dbReference>
<dbReference type="InterPro" id="IPR050736">
    <property type="entry name" value="Sensor_HK_Regulatory"/>
</dbReference>
<dbReference type="Pfam" id="PF02518">
    <property type="entry name" value="HATPase_c"/>
    <property type="match status" value="1"/>
</dbReference>
<dbReference type="InterPro" id="IPR003661">
    <property type="entry name" value="HisK_dim/P_dom"/>
</dbReference>
<dbReference type="InterPro" id="IPR036890">
    <property type="entry name" value="HATPase_C_sf"/>
</dbReference>
<comment type="subcellular location">
    <subcellularLocation>
        <location evidence="2">Cell membrane</location>
    </subcellularLocation>
</comment>
<organism evidence="9 11">
    <name type="scientific">Candidatus Phosphoribacter hodrii</name>
    <dbReference type="NCBI Taxonomy" id="2953743"/>
    <lineage>
        <taxon>Bacteria</taxon>
        <taxon>Bacillati</taxon>
        <taxon>Actinomycetota</taxon>
        <taxon>Actinomycetes</taxon>
        <taxon>Micrococcales</taxon>
        <taxon>Dermatophilaceae</taxon>
        <taxon>Candidatus Phosphoribacter</taxon>
    </lineage>
</organism>
<evidence type="ECO:0000256" key="7">
    <source>
        <dbReference type="ARBA" id="ARBA00023012"/>
    </source>
</evidence>
<dbReference type="Pfam" id="PF00512">
    <property type="entry name" value="HisKA"/>
    <property type="match status" value="1"/>
</dbReference>
<dbReference type="EMBL" id="JADKGK010000021">
    <property type="protein sequence ID" value="MBL0004701.1"/>
    <property type="molecule type" value="Genomic_DNA"/>
</dbReference>
<evidence type="ECO:0000313" key="11">
    <source>
        <dbReference type="Proteomes" id="UP000718281"/>
    </source>
</evidence>
<proteinExistence type="predicted"/>
<dbReference type="InterPro" id="IPR005467">
    <property type="entry name" value="His_kinase_dom"/>
</dbReference>
<comment type="caution">
    <text evidence="9">The sequence shown here is derived from an EMBL/GenBank/DDBJ whole genome shotgun (WGS) entry which is preliminary data.</text>
</comment>
<dbReference type="InterPro" id="IPR000014">
    <property type="entry name" value="PAS"/>
</dbReference>
<dbReference type="PANTHER" id="PTHR43711">
    <property type="entry name" value="TWO-COMPONENT HISTIDINE KINASE"/>
    <property type="match status" value="1"/>
</dbReference>
<dbReference type="InterPro" id="IPR036097">
    <property type="entry name" value="HisK_dim/P_sf"/>
</dbReference>
<dbReference type="GO" id="GO:0005886">
    <property type="term" value="C:plasma membrane"/>
    <property type="evidence" value="ECO:0007669"/>
    <property type="project" value="UniProtKB-SubCell"/>
</dbReference>
<dbReference type="PRINTS" id="PR00344">
    <property type="entry name" value="BCTRLSENSOR"/>
</dbReference>
<protein>
    <recommendedName>
        <fullName evidence="3">histidine kinase</fullName>
        <ecNumber evidence="3">2.7.13.3</ecNumber>
    </recommendedName>
</protein>
<keyword evidence="4" id="KW-0597">Phosphoprotein</keyword>
<keyword evidence="7" id="KW-0902">Two-component regulatory system</keyword>
<dbReference type="EC" id="2.7.13.3" evidence="3"/>
<dbReference type="Gene3D" id="3.30.565.10">
    <property type="entry name" value="Histidine kinase-like ATPase, C-terminal domain"/>
    <property type="match status" value="1"/>
</dbReference>
<dbReference type="SMART" id="SM00387">
    <property type="entry name" value="HATPase_c"/>
    <property type="match status" value="1"/>
</dbReference>
<evidence type="ECO:0000256" key="5">
    <source>
        <dbReference type="ARBA" id="ARBA00022679"/>
    </source>
</evidence>
<dbReference type="SUPFAM" id="SSF55785">
    <property type="entry name" value="PYP-like sensor domain (PAS domain)"/>
    <property type="match status" value="1"/>
</dbReference>
<feature type="domain" description="Histidine kinase" evidence="8">
    <location>
        <begin position="147"/>
        <end position="370"/>
    </location>
</feature>
<comment type="catalytic activity">
    <reaction evidence="1">
        <text>ATP + protein L-histidine = ADP + protein N-phospho-L-histidine.</text>
        <dbReference type="EC" id="2.7.13.3"/>
    </reaction>
</comment>
<evidence type="ECO:0000256" key="6">
    <source>
        <dbReference type="ARBA" id="ARBA00022777"/>
    </source>
</evidence>
<dbReference type="Gene3D" id="3.30.450.20">
    <property type="entry name" value="PAS domain"/>
    <property type="match status" value="1"/>
</dbReference>
<dbReference type="InterPro" id="IPR003594">
    <property type="entry name" value="HATPase_dom"/>
</dbReference>
<dbReference type="CDD" id="cd00082">
    <property type="entry name" value="HisKA"/>
    <property type="match status" value="1"/>
</dbReference>
<dbReference type="Pfam" id="PF13188">
    <property type="entry name" value="PAS_8"/>
    <property type="match status" value="1"/>
</dbReference>
<evidence type="ECO:0000259" key="8">
    <source>
        <dbReference type="PROSITE" id="PS50109"/>
    </source>
</evidence>
<evidence type="ECO:0000256" key="4">
    <source>
        <dbReference type="ARBA" id="ARBA00022553"/>
    </source>
</evidence>
<dbReference type="Proteomes" id="UP000886632">
    <property type="component" value="Unassembled WGS sequence"/>
</dbReference>
<dbReference type="Gene3D" id="1.10.287.130">
    <property type="match status" value="1"/>
</dbReference>
<reference evidence="9 11" key="1">
    <citation type="submission" date="2020-10" db="EMBL/GenBank/DDBJ databases">
        <title>Connecting structure to function with the recovery of over 1000 high-quality activated sludge metagenome-assembled genomes encoding full-length rRNA genes using long-read sequencing.</title>
        <authorList>
            <person name="Singleton C.M."/>
            <person name="Petriglieri F."/>
            <person name="Kristensen J.M."/>
            <person name="Kirkegaard R.H."/>
            <person name="Michaelsen T.Y."/>
            <person name="Andersen M.H."/>
            <person name="Karst S.M."/>
            <person name="Dueholm M.S."/>
            <person name="Nielsen P.H."/>
            <person name="Albertsen M."/>
        </authorList>
    </citation>
    <scope>NUCLEOTIDE SEQUENCE [LARGE SCALE GENOMIC DNA]</scope>
    <source>
        <strain evidence="9">AalE_18-Q3-R2-46_BAT3C.188</strain>
        <strain evidence="10">Ribe_18-Q3-R11-54_MAXAC.001</strain>
    </source>
</reference>
<dbReference type="PROSITE" id="PS50109">
    <property type="entry name" value="HIS_KIN"/>
    <property type="match status" value="1"/>
</dbReference>
<name>A0A934X5D1_9MICO</name>
<sequence length="384" mass="42099">MNVADGVALAGVHQTPADVVRAISSTIPDGLLVLDGSRRLVFVNRRAEEILQSPISGSLGLSIEEAVPLWDSEGRLWWDVANPWRQLHTVKGHREKLLWTGSGVEVLATARYLRPEPRQPVERVVVALRDALARQRAERDHAALISTLAHELRSPLTSVKGFSSTLLRRWDRFTDEQKRLIIETIEADADRVTRLVSDLLDVSRIEAGRMQVRRREIFLDPLIARHLRRLTGLGIPESRIEVEVNRPIPDCWADPDRIDQILINLVDNALTHGAGQIRVRVTSGTVDMVDGADGDARPACIVSVADEGQGIPERLRAVIFTRFWHGPGQRNTGLGLYIVKALVEAHGGRVRATNGPVGGAVFTFSIPAGDPALALSEAAALSVG</sequence>
<keyword evidence="6" id="KW-0418">Kinase</keyword>
<evidence type="ECO:0000313" key="10">
    <source>
        <dbReference type="EMBL" id="MBL0004701.1"/>
    </source>
</evidence>
<evidence type="ECO:0000313" key="9">
    <source>
        <dbReference type="EMBL" id="MBK6300578.1"/>
    </source>
</evidence>
<dbReference type="SUPFAM" id="SSF55874">
    <property type="entry name" value="ATPase domain of HSP90 chaperone/DNA topoisomerase II/histidine kinase"/>
    <property type="match status" value="1"/>
</dbReference>
<dbReference type="PANTHER" id="PTHR43711:SF1">
    <property type="entry name" value="HISTIDINE KINASE 1"/>
    <property type="match status" value="1"/>
</dbReference>
<dbReference type="EMBL" id="JADIXZ010000004">
    <property type="protein sequence ID" value="MBK6300578.1"/>
    <property type="molecule type" value="Genomic_DNA"/>
</dbReference>
<dbReference type="SUPFAM" id="SSF47384">
    <property type="entry name" value="Homodimeric domain of signal transducing histidine kinase"/>
    <property type="match status" value="1"/>
</dbReference>